<organism evidence="1 2">
    <name type="scientific">Bauhinia variegata</name>
    <name type="common">Purple orchid tree</name>
    <name type="synonym">Phanera variegata</name>
    <dbReference type="NCBI Taxonomy" id="167791"/>
    <lineage>
        <taxon>Eukaryota</taxon>
        <taxon>Viridiplantae</taxon>
        <taxon>Streptophyta</taxon>
        <taxon>Embryophyta</taxon>
        <taxon>Tracheophyta</taxon>
        <taxon>Spermatophyta</taxon>
        <taxon>Magnoliopsida</taxon>
        <taxon>eudicotyledons</taxon>
        <taxon>Gunneridae</taxon>
        <taxon>Pentapetalae</taxon>
        <taxon>rosids</taxon>
        <taxon>fabids</taxon>
        <taxon>Fabales</taxon>
        <taxon>Fabaceae</taxon>
        <taxon>Cercidoideae</taxon>
        <taxon>Cercideae</taxon>
        <taxon>Bauhiniinae</taxon>
        <taxon>Bauhinia</taxon>
    </lineage>
</organism>
<sequence>MRIYISTNTYTGAPASYLLNILSQDIFMGVIKGHMKQEAKRKKKKKKRFSTIENMLIPEKKGVSQQQNKLILSSPGGPNLISTSHCPILTVASMQWKLDEQA</sequence>
<evidence type="ECO:0000313" key="1">
    <source>
        <dbReference type="EMBL" id="KAI4354547.1"/>
    </source>
</evidence>
<dbReference type="Proteomes" id="UP000828941">
    <property type="component" value="Chromosome 2"/>
</dbReference>
<name>A0ACB9Q184_BAUVA</name>
<gene>
    <name evidence="1" type="ORF">L6164_003399</name>
</gene>
<dbReference type="EMBL" id="CM039427">
    <property type="protein sequence ID" value="KAI4354547.1"/>
    <property type="molecule type" value="Genomic_DNA"/>
</dbReference>
<reference evidence="1 2" key="1">
    <citation type="journal article" date="2022" name="DNA Res.">
        <title>Chromosomal-level genome assembly of the orchid tree Bauhinia variegata (Leguminosae; Cercidoideae) supports the allotetraploid origin hypothesis of Bauhinia.</title>
        <authorList>
            <person name="Zhong Y."/>
            <person name="Chen Y."/>
            <person name="Zheng D."/>
            <person name="Pang J."/>
            <person name="Liu Y."/>
            <person name="Luo S."/>
            <person name="Meng S."/>
            <person name="Qian L."/>
            <person name="Wei D."/>
            <person name="Dai S."/>
            <person name="Zhou R."/>
        </authorList>
    </citation>
    <scope>NUCLEOTIDE SEQUENCE [LARGE SCALE GENOMIC DNA]</scope>
    <source>
        <strain evidence="1">BV-YZ2020</strain>
    </source>
</reference>
<proteinExistence type="predicted"/>
<keyword evidence="2" id="KW-1185">Reference proteome</keyword>
<evidence type="ECO:0000313" key="2">
    <source>
        <dbReference type="Proteomes" id="UP000828941"/>
    </source>
</evidence>
<accession>A0ACB9Q184</accession>
<protein>
    <submittedName>
        <fullName evidence="1">Uncharacterized protein</fullName>
    </submittedName>
</protein>
<comment type="caution">
    <text evidence="1">The sequence shown here is derived from an EMBL/GenBank/DDBJ whole genome shotgun (WGS) entry which is preliminary data.</text>
</comment>